<feature type="compositionally biased region" description="Low complexity" evidence="3">
    <location>
        <begin position="1507"/>
        <end position="1530"/>
    </location>
</feature>
<feature type="region of interest" description="Disordered" evidence="3">
    <location>
        <begin position="1614"/>
        <end position="1644"/>
    </location>
</feature>
<feature type="region of interest" description="Disordered" evidence="3">
    <location>
        <begin position="977"/>
        <end position="1048"/>
    </location>
</feature>
<evidence type="ECO:0000313" key="6">
    <source>
        <dbReference type="Proteomes" id="UP001283361"/>
    </source>
</evidence>
<keyword evidence="6" id="KW-1185">Reference proteome</keyword>
<proteinExistence type="predicted"/>
<feature type="compositionally biased region" description="Polar residues" evidence="3">
    <location>
        <begin position="653"/>
        <end position="666"/>
    </location>
</feature>
<dbReference type="PANTHER" id="PTHR22975">
    <property type="entry name" value="UBIQUITIN SPECIFIC PROTEINASE"/>
    <property type="match status" value="1"/>
</dbReference>
<feature type="compositionally biased region" description="Polar residues" evidence="3">
    <location>
        <begin position="541"/>
        <end position="567"/>
    </location>
</feature>
<feature type="compositionally biased region" description="Low complexity" evidence="3">
    <location>
        <begin position="716"/>
        <end position="739"/>
    </location>
</feature>
<feature type="region of interest" description="Disordered" evidence="3">
    <location>
        <begin position="1332"/>
        <end position="1367"/>
    </location>
</feature>
<feature type="compositionally biased region" description="Polar residues" evidence="3">
    <location>
        <begin position="1614"/>
        <end position="1628"/>
    </location>
</feature>
<dbReference type="PROSITE" id="PS50235">
    <property type="entry name" value="USP_3"/>
    <property type="match status" value="1"/>
</dbReference>
<feature type="region of interest" description="Disordered" evidence="3">
    <location>
        <begin position="1133"/>
        <end position="1186"/>
    </location>
</feature>
<feature type="compositionally biased region" description="Low complexity" evidence="3">
    <location>
        <begin position="1133"/>
        <end position="1154"/>
    </location>
</feature>
<evidence type="ECO:0000256" key="3">
    <source>
        <dbReference type="SAM" id="MobiDB-lite"/>
    </source>
</evidence>
<feature type="compositionally biased region" description="Low complexity" evidence="3">
    <location>
        <begin position="1656"/>
        <end position="1666"/>
    </location>
</feature>
<feature type="compositionally biased region" description="Low complexity" evidence="3">
    <location>
        <begin position="858"/>
        <end position="869"/>
    </location>
</feature>
<organism evidence="5 6">
    <name type="scientific">Elysia crispata</name>
    <name type="common">lettuce slug</name>
    <dbReference type="NCBI Taxonomy" id="231223"/>
    <lineage>
        <taxon>Eukaryota</taxon>
        <taxon>Metazoa</taxon>
        <taxon>Spiralia</taxon>
        <taxon>Lophotrochozoa</taxon>
        <taxon>Mollusca</taxon>
        <taxon>Gastropoda</taxon>
        <taxon>Heterobranchia</taxon>
        <taxon>Euthyneura</taxon>
        <taxon>Panpulmonata</taxon>
        <taxon>Sacoglossa</taxon>
        <taxon>Placobranchoidea</taxon>
        <taxon>Plakobranchidae</taxon>
        <taxon>Elysia</taxon>
    </lineage>
</organism>
<feature type="compositionally biased region" description="Acidic residues" evidence="3">
    <location>
        <begin position="1964"/>
        <end position="1973"/>
    </location>
</feature>
<feature type="compositionally biased region" description="Low complexity" evidence="3">
    <location>
        <begin position="794"/>
        <end position="812"/>
    </location>
</feature>
<feature type="region of interest" description="Disordered" evidence="3">
    <location>
        <begin position="1845"/>
        <end position="1928"/>
    </location>
</feature>
<feature type="region of interest" description="Disordered" evidence="3">
    <location>
        <begin position="1811"/>
        <end position="1832"/>
    </location>
</feature>
<feature type="compositionally biased region" description="Low complexity" evidence="3">
    <location>
        <begin position="1350"/>
        <end position="1360"/>
    </location>
</feature>
<feature type="compositionally biased region" description="Basic and acidic residues" evidence="3">
    <location>
        <begin position="1156"/>
        <end position="1170"/>
    </location>
</feature>
<keyword evidence="2" id="KW-0378">Hydrolase</keyword>
<feature type="compositionally biased region" description="Low complexity" evidence="3">
    <location>
        <begin position="1629"/>
        <end position="1644"/>
    </location>
</feature>
<feature type="compositionally biased region" description="Low complexity" evidence="3">
    <location>
        <begin position="1852"/>
        <end position="1865"/>
    </location>
</feature>
<feature type="region of interest" description="Disordered" evidence="3">
    <location>
        <begin position="786"/>
        <end position="812"/>
    </location>
</feature>
<evidence type="ECO:0000259" key="4">
    <source>
        <dbReference type="PROSITE" id="PS50235"/>
    </source>
</evidence>
<dbReference type="Gene3D" id="3.90.70.10">
    <property type="entry name" value="Cysteine proteinases"/>
    <property type="match status" value="1"/>
</dbReference>
<dbReference type="InterPro" id="IPR038765">
    <property type="entry name" value="Papain-like_cys_pep_sf"/>
</dbReference>
<reference evidence="5" key="1">
    <citation type="journal article" date="2023" name="G3 (Bethesda)">
        <title>A reference genome for the long-term kleptoplast-retaining sea slug Elysia crispata morphotype clarki.</title>
        <authorList>
            <person name="Eastman K.E."/>
            <person name="Pendleton A.L."/>
            <person name="Shaikh M.A."/>
            <person name="Suttiyut T."/>
            <person name="Ogas R."/>
            <person name="Tomko P."/>
            <person name="Gavelis G."/>
            <person name="Widhalm J.R."/>
            <person name="Wisecaver J.H."/>
        </authorList>
    </citation>
    <scope>NUCLEOTIDE SEQUENCE</scope>
    <source>
        <strain evidence="5">ECLA1</strain>
    </source>
</reference>
<feature type="compositionally biased region" description="Polar residues" evidence="3">
    <location>
        <begin position="1548"/>
        <end position="1568"/>
    </location>
</feature>
<dbReference type="InterPro" id="IPR028889">
    <property type="entry name" value="USP"/>
</dbReference>
<feature type="compositionally biased region" description="Polar residues" evidence="3">
    <location>
        <begin position="1811"/>
        <end position="1830"/>
    </location>
</feature>
<feature type="region of interest" description="Disordered" evidence="3">
    <location>
        <begin position="518"/>
        <end position="767"/>
    </location>
</feature>
<protein>
    <recommendedName>
        <fullName evidence="4">USP domain-containing protein</fullName>
    </recommendedName>
</protein>
<sequence>MMLCTVAQVFWHLDVFRRSYRRLSGHTCMGNSCIFCALKVIFTQFQFSDQSSLHPDALRKALAETFANQQRFQLGHMDDAAECFENILRRIHFHIANGCNEDTCTAPHCLPHQKFSLNILEKVVCPCGASSNPLKFSEMVHYVSAKALVSQARVMQETGDMLHPDRFGLLLRNANAMGDIRDCPGACGKTVQIRRTLLNAPDVVSIGLVWDSDHPTVETTTEVARNIGTTILMQDVFHSVMQDMRSLPKLQLVGLVCYYGKHYSTFVFHSKLQVWIYFDDATVREIGPRWEHVVEKCSKGRYQPLLLLYANPAATPVSVETAPRKRTMAPGFGIPGGPEEESSLDRTHESISSQQSFQQRSRTPNPDPSQLPQEMNPSYPRARSVTPSALAEHANDGSDHRRQQSFIMAMGGKGQEGLKTKPPVRMIGGQAGMPNAQGIVNLNTNESPKASGHGYSDYTLSTSDQYRRPSMGGFEPAPLPLTPNMKGYPPESQRRESFNKKGRESVRADVVRYQMNHGRSQGAMSPPVQNQSSQPPELPPKSSSSAMFYQGPGSSTPSQAHIRQRTLSHGGDEAYASDSSTYDGHSHMGHTIVKPMAGGHGGYDLRQQGDGGMSHSSHTPVQSGLATLPRKKKEMSAHHQLHQRQGSGLAPGTQETSTSFSKQSSAGIIANPSGLPPAVPGKHLQHPSQLSSEIDKKSNSKKLKKELKRAEKKQLKSSYSKLDSSPSPSPSPSTSEAPPFSLPPPSSSNEVYESGAPPLPHRRPEEYKDEKLVYIDRRMVESILKHQGLQRQPSTNSNGSSSSGISGVSNSTVESDSIMGRLLAAKLGEVVAAGGHSGDGSFDNVSIGSHKDSGYGGSDRNSSSSTGSGTVDPYTQYFISKSMVVPRNLNPQFLQQQQSQNQPGPQQPHQMVSDFTAPNAQVYTASLAQGETPIKDLSGMSREEMSRHLYETLTHRKIMHPIKESSQEDILKLVSHDKTPTSTPQRGPSPSSLPSSLPPPLPPGPPPQDCQPEEREGKEGRPPPIPPKNFAAFQVSKSSHHRDNSIDSLDTSEVHNDYFVSMCEKADDLMDRCILTETEGDLSAALRFCDGALGCLKEAMNQTDIANKALVYAQKKHNSCLLKSRSLFKRSASQGGSDAAAQGNKRSSITSTDSDNSDKPVRRMPSKDRLLGAPSRNVGPRPVTGHQQVLNSASLPQGMSQNLSHQNLAPHVPVSSQSQQPHTGSISSQQQSYPAPARPLMPRSSGSAEALHTRSGSSSSMRSSVSVPGTLPQNTPTTSTTTHCHTTNMGTPSNVPLDAYGTLPRNRKNRRTSDPTGNSEVYQMYLHRQKSNNIQQKAGSGSDASRESDSSSCESSGGDSNPQRKSSKAEIKELLQANTVQRQKQQFAQCGPQQEQFEAPNLNPNPSDLRQRPNHDIGNSGDTSGGDGGQRFWRGQPIQQVESGSRLSHSSQGSTISASSQDLGSYQQFTAQSGQQQHQQTHNKQSSPGHQQLLKSTPGVGSAFSSPPRSQGNRQPPQQQQNQYHQQTCPQRPPSRPSSSQGKVNVDFMSSNTSQHQQPQPQTVSGYTQPLPGQRPYSHHQNHQGPPGSSSQTYTQVYPPQTNRQIMQSNNIQQSRGVDNTNTGHSMANNSYTYNNNNNNFVNSKIQQPTNLQNLNQGINNLNLNNRKSHNGGPPPPPTRTTSNPDFSQNIRKLSSTPTPSSNIARVQPNGHLNSSQPGRVSSPFHADSIPPPPPPSRHAPQVTQLKHATSTTGLNCFPQTTLMRPLERCSSQPDVQHLGLSYTDTLSQSHIPSHAYLGNCRAIAEANPNGQNSTLQQISNSEPETQSEIKPSVRALASQFDAAPERPALKPKPSGSSSGPSSLRTRSKSESGSKKPKSVLKSKKNKGKAPRKSVTFAADLSNSANGYESAAELSTFSSKPDSNDRAYFSDDEEHVTDFTVPRLPTNNLVTVRYPGEVSHSDTELEDVEDSSNSDDGPIPREEVACQLCRKREMAPASSYCAKCSFYMSKLVSS</sequence>
<feature type="compositionally biased region" description="Polar residues" evidence="3">
    <location>
        <begin position="1214"/>
        <end position="1233"/>
    </location>
</feature>
<feature type="region of interest" description="Disordered" evidence="3">
    <location>
        <begin position="1209"/>
        <end position="1318"/>
    </location>
</feature>
<feature type="compositionally biased region" description="Low complexity" evidence="3">
    <location>
        <begin position="352"/>
        <end position="362"/>
    </location>
</feature>
<comment type="caution">
    <text evidence="5">The sequence shown here is derived from an EMBL/GenBank/DDBJ whole genome shotgun (WGS) entry which is preliminary data.</text>
</comment>
<feature type="compositionally biased region" description="Low complexity" evidence="3">
    <location>
        <begin position="1443"/>
        <end position="1487"/>
    </location>
</feature>
<feature type="compositionally biased region" description="Polar residues" evidence="3">
    <location>
        <begin position="614"/>
        <end position="625"/>
    </location>
</feature>
<dbReference type="SUPFAM" id="SSF54001">
    <property type="entry name" value="Cysteine proteinases"/>
    <property type="match status" value="1"/>
</dbReference>
<dbReference type="CDD" id="cd02257">
    <property type="entry name" value="Peptidase_C19"/>
    <property type="match status" value="1"/>
</dbReference>
<keyword evidence="1" id="KW-0833">Ubl conjugation pathway</keyword>
<feature type="region of interest" description="Disordered" evidence="3">
    <location>
        <begin position="851"/>
        <end position="871"/>
    </location>
</feature>
<accession>A0AAE1BAF1</accession>
<feature type="region of interest" description="Disordered" evidence="3">
    <location>
        <begin position="463"/>
        <end position="506"/>
    </location>
</feature>
<evidence type="ECO:0000256" key="1">
    <source>
        <dbReference type="ARBA" id="ARBA00022786"/>
    </source>
</evidence>
<feature type="region of interest" description="Disordered" evidence="3">
    <location>
        <begin position="323"/>
        <end position="401"/>
    </location>
</feature>
<name>A0AAE1BAF1_9GAST</name>
<feature type="region of interest" description="Disordered" evidence="3">
    <location>
        <begin position="1380"/>
        <end position="1596"/>
    </location>
</feature>
<feature type="region of interest" description="Disordered" evidence="3">
    <location>
        <begin position="1953"/>
        <end position="1980"/>
    </location>
</feature>
<dbReference type="EMBL" id="JAWDGP010000232">
    <property type="protein sequence ID" value="KAK3802473.1"/>
    <property type="molecule type" value="Genomic_DNA"/>
</dbReference>
<dbReference type="GO" id="GO:0016787">
    <property type="term" value="F:hydrolase activity"/>
    <property type="evidence" value="ECO:0007669"/>
    <property type="project" value="UniProtKB-KW"/>
</dbReference>
<feature type="compositionally biased region" description="Polar residues" evidence="3">
    <location>
        <begin position="1901"/>
        <end position="1921"/>
    </location>
</feature>
<feature type="domain" description="USP" evidence="4">
    <location>
        <begin position="1"/>
        <end position="312"/>
    </location>
</feature>
<feature type="compositionally biased region" description="Basic and acidic residues" evidence="3">
    <location>
        <begin position="492"/>
        <end position="506"/>
    </location>
</feature>
<dbReference type="InterPro" id="IPR052398">
    <property type="entry name" value="Ubiquitin_hydrolase_53/54"/>
</dbReference>
<feature type="compositionally biased region" description="Basic and acidic residues" evidence="3">
    <location>
        <begin position="1012"/>
        <end position="1021"/>
    </location>
</feature>
<dbReference type="Proteomes" id="UP001283361">
    <property type="component" value="Unassembled WGS sequence"/>
</dbReference>
<evidence type="ECO:0000313" key="5">
    <source>
        <dbReference type="EMBL" id="KAK3802473.1"/>
    </source>
</evidence>
<evidence type="ECO:0000256" key="2">
    <source>
        <dbReference type="ARBA" id="ARBA00022801"/>
    </source>
</evidence>
<feature type="compositionally biased region" description="Pro residues" evidence="3">
    <location>
        <begin position="996"/>
        <end position="1009"/>
    </location>
</feature>
<feature type="compositionally biased region" description="Low complexity" evidence="3">
    <location>
        <begin position="1254"/>
        <end position="1291"/>
    </location>
</feature>
<feature type="region of interest" description="Disordered" evidence="3">
    <location>
        <begin position="1656"/>
        <end position="1743"/>
    </location>
</feature>
<dbReference type="PANTHER" id="PTHR22975:SF9">
    <property type="entry name" value="ECHINUS SPLICE FORM 3"/>
    <property type="match status" value="1"/>
</dbReference>
<feature type="compositionally biased region" description="Polar residues" evidence="3">
    <location>
        <begin position="1680"/>
        <end position="1720"/>
    </location>
</feature>
<gene>
    <name evidence="5" type="ORF">RRG08_033112</name>
</gene>
<feature type="compositionally biased region" description="Polar residues" evidence="3">
    <location>
        <begin position="1583"/>
        <end position="1596"/>
    </location>
</feature>
<feature type="compositionally biased region" description="Low complexity" evidence="3">
    <location>
        <begin position="525"/>
        <end position="535"/>
    </location>
</feature>
<feature type="compositionally biased region" description="Polar residues" evidence="3">
    <location>
        <begin position="1380"/>
        <end position="1408"/>
    </location>
</feature>
<feature type="compositionally biased region" description="Basic residues" evidence="3">
    <location>
        <begin position="1875"/>
        <end position="1892"/>
    </location>
</feature>